<accession>A0AAD6NK00</accession>
<protein>
    <submittedName>
        <fullName evidence="2">Uncharacterized protein</fullName>
    </submittedName>
</protein>
<sequence>MLAFLSPFGATASEPRKTAPAVNSRTVKSKLSQKYDGKRYADTPSTSSIYLGFSSPFLQIGTTGNKWPLF</sequence>
<feature type="region of interest" description="Disordered" evidence="1">
    <location>
        <begin position="1"/>
        <end position="25"/>
    </location>
</feature>
<gene>
    <name evidence="2" type="ORF">Dda_3948</name>
</gene>
<dbReference type="EMBL" id="JAQGDS010000004">
    <property type="protein sequence ID" value="KAJ6261279.1"/>
    <property type="molecule type" value="Genomic_DNA"/>
</dbReference>
<dbReference type="Proteomes" id="UP001221413">
    <property type="component" value="Unassembled WGS sequence"/>
</dbReference>
<evidence type="ECO:0000256" key="1">
    <source>
        <dbReference type="SAM" id="MobiDB-lite"/>
    </source>
</evidence>
<reference evidence="2" key="1">
    <citation type="submission" date="2023-01" db="EMBL/GenBank/DDBJ databases">
        <title>The chitinases involved in constricting ring structure development in the nematode-trapping fungus Drechslerella dactyloides.</title>
        <authorList>
            <person name="Wang R."/>
            <person name="Zhang L."/>
            <person name="Tang P."/>
            <person name="Li S."/>
            <person name="Liang L."/>
        </authorList>
    </citation>
    <scope>NUCLEOTIDE SEQUENCE</scope>
    <source>
        <strain evidence="2">YMF1.00031</strain>
    </source>
</reference>
<comment type="caution">
    <text evidence="2">The sequence shown here is derived from an EMBL/GenBank/DDBJ whole genome shotgun (WGS) entry which is preliminary data.</text>
</comment>
<keyword evidence="3" id="KW-1185">Reference proteome</keyword>
<organism evidence="2 3">
    <name type="scientific">Drechslerella dactyloides</name>
    <name type="common">Nematode-trapping fungus</name>
    <name type="synonym">Arthrobotrys dactyloides</name>
    <dbReference type="NCBI Taxonomy" id="74499"/>
    <lineage>
        <taxon>Eukaryota</taxon>
        <taxon>Fungi</taxon>
        <taxon>Dikarya</taxon>
        <taxon>Ascomycota</taxon>
        <taxon>Pezizomycotina</taxon>
        <taxon>Orbiliomycetes</taxon>
        <taxon>Orbiliales</taxon>
        <taxon>Orbiliaceae</taxon>
        <taxon>Drechslerella</taxon>
    </lineage>
</organism>
<proteinExistence type="predicted"/>
<name>A0AAD6NK00_DREDA</name>
<evidence type="ECO:0000313" key="3">
    <source>
        <dbReference type="Proteomes" id="UP001221413"/>
    </source>
</evidence>
<dbReference type="AlphaFoldDB" id="A0AAD6NK00"/>
<evidence type="ECO:0000313" key="2">
    <source>
        <dbReference type="EMBL" id="KAJ6261279.1"/>
    </source>
</evidence>